<evidence type="ECO:0000256" key="3">
    <source>
        <dbReference type="ARBA" id="ARBA00022833"/>
    </source>
</evidence>
<dbReference type="InterPro" id="IPR058030">
    <property type="entry name" value="TRIM8/14/16/25/29/45/65_CC"/>
</dbReference>
<keyword evidence="10" id="KW-1185">Reference proteome</keyword>
<evidence type="ECO:0000256" key="2">
    <source>
        <dbReference type="ARBA" id="ARBA00022771"/>
    </source>
</evidence>
<dbReference type="EMBL" id="JAGKHQ010000019">
    <property type="protein sequence ID" value="KAG7481840.1"/>
    <property type="molecule type" value="Genomic_DNA"/>
</dbReference>
<evidence type="ECO:0000313" key="9">
    <source>
        <dbReference type="EMBL" id="KAG7481841.1"/>
    </source>
</evidence>
<feature type="domain" description="B30.2/SPRY" evidence="7">
    <location>
        <begin position="342"/>
        <end position="539"/>
    </location>
</feature>
<dbReference type="Pfam" id="PF13765">
    <property type="entry name" value="PRY"/>
    <property type="match status" value="1"/>
</dbReference>
<dbReference type="InterPro" id="IPR001870">
    <property type="entry name" value="B30.2/SPRY"/>
</dbReference>
<dbReference type="Pfam" id="PF00622">
    <property type="entry name" value="SPRY"/>
    <property type="match status" value="1"/>
</dbReference>
<feature type="domain" description="B box-type" evidence="6">
    <location>
        <begin position="143"/>
        <end position="183"/>
    </location>
</feature>
<dbReference type="SMART" id="SM00184">
    <property type="entry name" value="RING"/>
    <property type="match status" value="1"/>
</dbReference>
<dbReference type="CDD" id="cd19769">
    <property type="entry name" value="Bbox2_TRIM16-like"/>
    <property type="match status" value="1"/>
</dbReference>
<dbReference type="GO" id="GO:0005737">
    <property type="term" value="C:cytoplasm"/>
    <property type="evidence" value="ECO:0007669"/>
    <property type="project" value="UniProtKB-ARBA"/>
</dbReference>
<dbReference type="Pfam" id="PF00643">
    <property type="entry name" value="zf-B_box"/>
    <property type="match status" value="1"/>
</dbReference>
<sequence>MTLAACPLSEAQFLCSICLDVFTCPVTIPCGHNFCKSCITMNWRISRKIQCPVCKRLFDTSLELHVNYFISEMVDQWREWCTRETSEDTERGRVLCDICTGTKSKALKSCLVCLASYCGVHLERHHRVLALKKHKLIDPLSNLEGRMCTKHNEFMDLFCKTDQTSVCQFCKETDHQSHDVLPLEVEYKGKKSELGKMDVVFQHMIQKRQLKMQEIQQVTTLTQAAADKESADGLLVFDLLKQLVETGQDELLGHIKEKEDMTTKRAEVFIKEMDLEICQLMKTNCDAKLLSLSDDHLYLLQNFSSLSALPPTKDWESVSLHQPAFEGTVARAVVHLRETLNNEIMKLLRAELERVQQYAVDVTLDPDTAHPKLILSDDGKQVSLSDTEKNLPSNPERFSYCVMIMGKQSFSSGRFYYEVEVKGKTKWDLGVASESANRKGKVVSCPQGGYWALQLRNRNEYVALADPDIALPLKLQPQKVGVFVDYEDGLVSFYDVDAAEMIYSFTSCSFTNKLQPFFSPCLSDGGENSAPLRISDVQRTTLNQYVM</sequence>
<dbReference type="InterPro" id="IPR000315">
    <property type="entry name" value="Znf_B-box"/>
</dbReference>
<dbReference type="InterPro" id="IPR027370">
    <property type="entry name" value="Znf-RING_euk"/>
</dbReference>
<keyword evidence="1" id="KW-0479">Metal-binding</keyword>
<keyword evidence="3" id="KW-0862">Zinc</keyword>
<reference evidence="9" key="2">
    <citation type="submission" date="2021-03" db="EMBL/GenBank/DDBJ databases">
        <authorList>
            <person name="Guerrero-Cozar I."/>
            <person name="Gomez-Garrido J."/>
            <person name="Berbel C."/>
            <person name="Martinez-Blanch J.F."/>
            <person name="Alioto T."/>
            <person name="Claros M.G."/>
            <person name="Gagnaire P.A."/>
            <person name="Manchado M."/>
        </authorList>
    </citation>
    <scope>NUCLEOTIDE SEQUENCE</scope>
    <source>
        <strain evidence="9">Sse05_10M</strain>
        <tissue evidence="9">Blood</tissue>
    </source>
</reference>
<evidence type="ECO:0000313" key="10">
    <source>
        <dbReference type="Proteomes" id="UP000693946"/>
    </source>
</evidence>
<evidence type="ECO:0000256" key="4">
    <source>
        <dbReference type="PROSITE-ProRule" id="PRU00024"/>
    </source>
</evidence>
<dbReference type="InterPro" id="IPR001841">
    <property type="entry name" value="Znf_RING"/>
</dbReference>
<dbReference type="CDD" id="cd13733">
    <property type="entry name" value="SPRY_PRY_C-I_1"/>
    <property type="match status" value="1"/>
</dbReference>
<name>A0AAV6Q4R7_SOLSE</name>
<evidence type="ECO:0000259" key="6">
    <source>
        <dbReference type="PROSITE" id="PS50119"/>
    </source>
</evidence>
<dbReference type="Pfam" id="PF13445">
    <property type="entry name" value="zf-RING_UBOX"/>
    <property type="match status" value="1"/>
</dbReference>
<dbReference type="EMBL" id="JAGKHQ010000019">
    <property type="protein sequence ID" value="KAG7481841.1"/>
    <property type="molecule type" value="Genomic_DNA"/>
</dbReference>
<dbReference type="InterPro" id="IPR051051">
    <property type="entry name" value="E3_ubiq-ligase_TRIM/RNF"/>
</dbReference>
<dbReference type="PANTHER" id="PTHR25465">
    <property type="entry name" value="B-BOX DOMAIN CONTAINING"/>
    <property type="match status" value="1"/>
</dbReference>
<evidence type="ECO:0000259" key="7">
    <source>
        <dbReference type="PROSITE" id="PS50188"/>
    </source>
</evidence>
<evidence type="ECO:0000259" key="5">
    <source>
        <dbReference type="PROSITE" id="PS50089"/>
    </source>
</evidence>
<dbReference type="InterPro" id="IPR017907">
    <property type="entry name" value="Znf_RING_CS"/>
</dbReference>
<dbReference type="PROSITE" id="PS50119">
    <property type="entry name" value="ZF_BBOX"/>
    <property type="match status" value="1"/>
</dbReference>
<dbReference type="SMART" id="SM00589">
    <property type="entry name" value="PRY"/>
    <property type="match status" value="1"/>
</dbReference>
<dbReference type="PROSITE" id="PS00518">
    <property type="entry name" value="ZF_RING_1"/>
    <property type="match status" value="1"/>
</dbReference>
<dbReference type="SMART" id="SM00336">
    <property type="entry name" value="BBOX"/>
    <property type="match status" value="1"/>
</dbReference>
<feature type="domain" description="RING-type" evidence="5">
    <location>
        <begin position="15"/>
        <end position="55"/>
    </location>
</feature>
<dbReference type="SMART" id="SM00449">
    <property type="entry name" value="SPRY"/>
    <property type="match status" value="1"/>
</dbReference>
<comment type="caution">
    <text evidence="9">The sequence shown here is derived from an EMBL/GenBank/DDBJ whole genome shotgun (WGS) entry which is preliminary data.</text>
</comment>
<dbReference type="InterPro" id="IPR003877">
    <property type="entry name" value="SPRY_dom"/>
</dbReference>
<reference evidence="9 10" key="1">
    <citation type="journal article" date="2021" name="Sci. Rep.">
        <title>Chromosome anchoring in Senegalese sole (Solea senegalensis) reveals sex-associated markers and genome rearrangements in flatfish.</title>
        <authorList>
            <person name="Guerrero-Cozar I."/>
            <person name="Gomez-Garrido J."/>
            <person name="Berbel C."/>
            <person name="Martinez-Blanch J.F."/>
            <person name="Alioto T."/>
            <person name="Claros M.G."/>
            <person name="Gagnaire P.A."/>
            <person name="Manchado M."/>
        </authorList>
    </citation>
    <scope>NUCLEOTIDE SEQUENCE [LARGE SCALE GENOMIC DNA]</scope>
    <source>
        <strain evidence="9">Sse05_10M</strain>
    </source>
</reference>
<protein>
    <submittedName>
        <fullName evidence="8">E3 ubiquitin-protein ligase TRIM21-like</fullName>
    </submittedName>
</protein>
<dbReference type="PROSITE" id="PS50089">
    <property type="entry name" value="ZF_RING_2"/>
    <property type="match status" value="1"/>
</dbReference>
<dbReference type="Proteomes" id="UP000693946">
    <property type="component" value="Linkage Group LG7"/>
</dbReference>
<dbReference type="Pfam" id="PF25600">
    <property type="entry name" value="TRIM_CC"/>
    <property type="match status" value="1"/>
</dbReference>
<dbReference type="PROSITE" id="PS50188">
    <property type="entry name" value="B302_SPRY"/>
    <property type="match status" value="1"/>
</dbReference>
<dbReference type="PANTHER" id="PTHR25465:SF32">
    <property type="entry name" value="BLOODTHIRSTY-RELATED GENE FAMILY, MEMBER 16 ISOFORM X1-RELATED"/>
    <property type="match status" value="1"/>
</dbReference>
<dbReference type="GO" id="GO:0008270">
    <property type="term" value="F:zinc ion binding"/>
    <property type="evidence" value="ECO:0007669"/>
    <property type="project" value="UniProtKB-KW"/>
</dbReference>
<dbReference type="FunFam" id="2.60.120.920:FF:000004">
    <property type="entry name" value="Butyrophilin subfamily 1 member A1"/>
    <property type="match status" value="1"/>
</dbReference>
<organism evidence="9 10">
    <name type="scientific">Solea senegalensis</name>
    <name type="common">Senegalese sole</name>
    <dbReference type="NCBI Taxonomy" id="28829"/>
    <lineage>
        <taxon>Eukaryota</taxon>
        <taxon>Metazoa</taxon>
        <taxon>Chordata</taxon>
        <taxon>Craniata</taxon>
        <taxon>Vertebrata</taxon>
        <taxon>Euteleostomi</taxon>
        <taxon>Actinopterygii</taxon>
        <taxon>Neopterygii</taxon>
        <taxon>Teleostei</taxon>
        <taxon>Neoteleostei</taxon>
        <taxon>Acanthomorphata</taxon>
        <taxon>Carangaria</taxon>
        <taxon>Pleuronectiformes</taxon>
        <taxon>Pleuronectoidei</taxon>
        <taxon>Soleidae</taxon>
        <taxon>Solea</taxon>
    </lineage>
</organism>
<keyword evidence="2 4" id="KW-0863">Zinc-finger</keyword>
<proteinExistence type="predicted"/>
<dbReference type="InterPro" id="IPR006574">
    <property type="entry name" value="PRY"/>
</dbReference>
<gene>
    <name evidence="9" type="ORF">JOB18_006467</name>
</gene>
<evidence type="ECO:0000313" key="8">
    <source>
        <dbReference type="EMBL" id="KAG7481840.1"/>
    </source>
</evidence>
<dbReference type="AlphaFoldDB" id="A0AAV6Q4R7"/>
<accession>A0AAV6Q4R7</accession>
<evidence type="ECO:0000256" key="1">
    <source>
        <dbReference type="ARBA" id="ARBA00022723"/>
    </source>
</evidence>